<dbReference type="EMBL" id="CP041090">
    <property type="protein sequence ID" value="QDF41248.1"/>
    <property type="molecule type" value="Genomic_DNA"/>
</dbReference>
<evidence type="ECO:0000313" key="4">
    <source>
        <dbReference type="EMBL" id="QDF41248.1"/>
    </source>
</evidence>
<dbReference type="InterPro" id="IPR029442">
    <property type="entry name" value="GyrI-like"/>
</dbReference>
<reference evidence="5" key="1">
    <citation type="submission" date="2019-06" db="EMBL/GenBank/DDBJ databases">
        <title>Whole-Genome Sequence of Bradyrhizobium sp. 3 Strain 65S1MB.</title>
        <authorList>
            <person name="Bromfield E.S.P."/>
            <person name="Cloutier S."/>
            <person name="Nguyen H.D.T."/>
        </authorList>
    </citation>
    <scope>NUCLEOTIDE SEQUENCE [LARGE SCALE GENOMIC DNA]</scope>
    <source>
        <strain evidence="5">65S1MB</strain>
    </source>
</reference>
<gene>
    <name evidence="4" type="ORF">FJN17_28750</name>
</gene>
<feature type="compositionally biased region" description="Low complexity" evidence="1">
    <location>
        <begin position="53"/>
        <end position="63"/>
    </location>
</feature>
<dbReference type="RefSeq" id="WP_140481918.1">
    <property type="nucleotide sequence ID" value="NZ_CP041090.2"/>
</dbReference>
<name>A0ABX5WDJ0_9BRAD</name>
<dbReference type="Gene3D" id="3.20.80.10">
    <property type="entry name" value="Regulatory factor, effector binding domain"/>
    <property type="match status" value="1"/>
</dbReference>
<feature type="chain" id="PRO_5047348424" evidence="2">
    <location>
        <begin position="28"/>
        <end position="248"/>
    </location>
</feature>
<evidence type="ECO:0000256" key="2">
    <source>
        <dbReference type="SAM" id="SignalP"/>
    </source>
</evidence>
<dbReference type="InterPro" id="IPR011256">
    <property type="entry name" value="Reg_factor_effector_dom_sf"/>
</dbReference>
<feature type="compositionally biased region" description="Low complexity" evidence="1">
    <location>
        <begin position="27"/>
        <end position="45"/>
    </location>
</feature>
<feature type="domain" description="AraC effector-binding" evidence="3">
    <location>
        <begin position="99"/>
        <end position="248"/>
    </location>
</feature>
<keyword evidence="2" id="KW-0732">Signal</keyword>
<proteinExistence type="predicted"/>
<feature type="compositionally biased region" description="Low complexity" evidence="1">
    <location>
        <begin position="71"/>
        <end position="92"/>
    </location>
</feature>
<dbReference type="SUPFAM" id="SSF55136">
    <property type="entry name" value="Probable bacterial effector-binding domain"/>
    <property type="match status" value="1"/>
</dbReference>
<accession>A0ABX5WDJ0</accession>
<reference evidence="4 5" key="2">
    <citation type="journal article" date="2020" name="Int. J. Syst. Evol. Microbiol.">
        <title>Description and complete genome sequences of Bradyrhizobium symbiodeficiens sp. nov., a non-symbiotic bacterium associated with legumes native to Canada.</title>
        <authorList>
            <person name="Bromfield E.S.P."/>
            <person name="Cloutier S."/>
            <person name="Nguyen H.D.T."/>
        </authorList>
    </citation>
    <scope>NUCLEOTIDE SEQUENCE [LARGE SCALE GENOMIC DNA]</scope>
    <source>
        <strain evidence="4 5">65S1MB</strain>
    </source>
</reference>
<dbReference type="Proteomes" id="UP000319298">
    <property type="component" value="Chromosome"/>
</dbReference>
<evidence type="ECO:0000256" key="1">
    <source>
        <dbReference type="SAM" id="MobiDB-lite"/>
    </source>
</evidence>
<feature type="region of interest" description="Disordered" evidence="1">
    <location>
        <begin position="27"/>
        <end position="103"/>
    </location>
</feature>
<evidence type="ECO:0000259" key="3">
    <source>
        <dbReference type="SMART" id="SM00871"/>
    </source>
</evidence>
<dbReference type="InterPro" id="IPR010499">
    <property type="entry name" value="AraC_E-bd"/>
</dbReference>
<sequence>MNRFRRIALAALIPAAALSFGLSATLAQTPSPAPAASASPSSTNPSPAPSASPAPAASVSPAPAATPSPAPAASASPSPSPAAPAAAATPAPVQTADPFGQETTLEPRKVVMVKGTANWDSAFDTLVDAFKALNTLLDKQGIKHAGNSMIVYTSTDDTGFTFLAEIPVDQDPQKLPKDMSIGKSPEGKALKFVHRGSYDNMDNTYEAITNHLDDKRLEAKDTFIEEYLTDPLKTAEDKLVINVFVPLK</sequence>
<dbReference type="SMART" id="SM00871">
    <property type="entry name" value="AraC_E_bind"/>
    <property type="match status" value="1"/>
</dbReference>
<dbReference type="Pfam" id="PF06445">
    <property type="entry name" value="GyrI-like"/>
    <property type="match status" value="1"/>
</dbReference>
<protein>
    <submittedName>
        <fullName evidence="4">GyrI-like domain-containing protein</fullName>
    </submittedName>
</protein>
<organism evidence="4 5">
    <name type="scientific">Bradyrhizobium symbiodeficiens</name>
    <dbReference type="NCBI Taxonomy" id="1404367"/>
    <lineage>
        <taxon>Bacteria</taxon>
        <taxon>Pseudomonadati</taxon>
        <taxon>Pseudomonadota</taxon>
        <taxon>Alphaproteobacteria</taxon>
        <taxon>Hyphomicrobiales</taxon>
        <taxon>Nitrobacteraceae</taxon>
        <taxon>Bradyrhizobium</taxon>
    </lineage>
</organism>
<keyword evidence="5" id="KW-1185">Reference proteome</keyword>
<feature type="signal peptide" evidence="2">
    <location>
        <begin position="1"/>
        <end position="27"/>
    </location>
</feature>
<evidence type="ECO:0000313" key="5">
    <source>
        <dbReference type="Proteomes" id="UP000319298"/>
    </source>
</evidence>